<dbReference type="GO" id="GO:0016491">
    <property type="term" value="F:oxidoreductase activity"/>
    <property type="evidence" value="ECO:0007669"/>
    <property type="project" value="UniProtKB-KW"/>
</dbReference>
<accession>A0A382ZGD4</accession>
<comment type="cofactor">
    <cofactor evidence="1">
        <name>pyrroloquinoline quinone</name>
        <dbReference type="ChEBI" id="CHEBI:58442"/>
    </cofactor>
</comment>
<reference evidence="5" key="1">
    <citation type="submission" date="2018-05" db="EMBL/GenBank/DDBJ databases">
        <authorList>
            <person name="Lanie J.A."/>
            <person name="Ng W.-L."/>
            <person name="Kazmierczak K.M."/>
            <person name="Andrzejewski T.M."/>
            <person name="Davidsen T.M."/>
            <person name="Wayne K.J."/>
            <person name="Tettelin H."/>
            <person name="Glass J.I."/>
            <person name="Rusch D."/>
            <person name="Podicherti R."/>
            <person name="Tsui H.-C.T."/>
            <person name="Winkler M.E."/>
        </authorList>
    </citation>
    <scope>NUCLEOTIDE SEQUENCE</scope>
</reference>
<dbReference type="SMART" id="SM00564">
    <property type="entry name" value="PQQ"/>
    <property type="match status" value="3"/>
</dbReference>
<organism evidence="5">
    <name type="scientific">marine metagenome</name>
    <dbReference type="NCBI Taxonomy" id="408172"/>
    <lineage>
        <taxon>unclassified sequences</taxon>
        <taxon>metagenomes</taxon>
        <taxon>ecological metagenomes</taxon>
    </lineage>
</organism>
<comment type="similarity">
    <text evidence="2">Belongs to the bacterial PQQ dehydrogenase family.</text>
</comment>
<feature type="non-terminal residue" evidence="5">
    <location>
        <position position="1"/>
    </location>
</feature>
<feature type="non-terminal residue" evidence="5">
    <location>
        <position position="257"/>
    </location>
</feature>
<dbReference type="Gene3D" id="2.140.10.10">
    <property type="entry name" value="Quinoprotein alcohol dehydrogenase-like superfamily"/>
    <property type="match status" value="1"/>
</dbReference>
<name>A0A382ZGD4_9ZZZZ</name>
<dbReference type="AlphaFoldDB" id="A0A382ZGD4"/>
<dbReference type="InterPro" id="IPR018391">
    <property type="entry name" value="PQQ_b-propeller_rpt"/>
</dbReference>
<dbReference type="EMBL" id="UINC01183711">
    <property type="protein sequence ID" value="SVD94596.1"/>
    <property type="molecule type" value="Genomic_DNA"/>
</dbReference>
<gene>
    <name evidence="5" type="ORF">METZ01_LOCUS447450</name>
</gene>
<dbReference type="InterPro" id="IPR011047">
    <property type="entry name" value="Quinoprotein_ADH-like_sf"/>
</dbReference>
<proteinExistence type="inferred from homology"/>
<evidence type="ECO:0000256" key="2">
    <source>
        <dbReference type="ARBA" id="ARBA00008156"/>
    </source>
</evidence>
<evidence type="ECO:0000256" key="3">
    <source>
        <dbReference type="ARBA" id="ARBA00023002"/>
    </source>
</evidence>
<dbReference type="Pfam" id="PF01011">
    <property type="entry name" value="PQQ"/>
    <property type="match status" value="1"/>
</dbReference>
<dbReference type="InterPro" id="IPR002372">
    <property type="entry name" value="PQQ_rpt_dom"/>
</dbReference>
<dbReference type="PANTHER" id="PTHR32303">
    <property type="entry name" value="QUINOPROTEIN ALCOHOL DEHYDROGENASE (CYTOCHROME C)"/>
    <property type="match status" value="1"/>
</dbReference>
<evidence type="ECO:0000313" key="5">
    <source>
        <dbReference type="EMBL" id="SVD94596.1"/>
    </source>
</evidence>
<evidence type="ECO:0000256" key="1">
    <source>
        <dbReference type="ARBA" id="ARBA00001931"/>
    </source>
</evidence>
<dbReference type="SUPFAM" id="SSF50998">
    <property type="entry name" value="Quinoprotein alcohol dehydrogenase-like"/>
    <property type="match status" value="1"/>
</dbReference>
<sequence length="257" mass="28670">AQTGKTITTFGLHGRVNLKEGLGRDPNKLSLVQSHSPGRVFEDLLILGSATNEGYGSAPGDVRAFNVRTGKLVWTFHTIPHPGEFGYETWPEDAWKTVGGANVWSEFALDVERAIVYLPVASAKYNFYGADREGANLFSNSLVALNALTGERLWHFQFIHHDIWDYDPATSPKLLTVEHEGESVDIVAQATKQGFVYVFNRVTGEPLWPIEELPVPTGTEMPRETLWPTQPFPTVPPPFARQSFTVEDLNPYMDPDE</sequence>
<dbReference type="PANTHER" id="PTHR32303:SF4">
    <property type="entry name" value="QUINOPROTEIN GLUCOSE DEHYDROGENASE"/>
    <property type="match status" value="1"/>
</dbReference>
<evidence type="ECO:0000259" key="4">
    <source>
        <dbReference type="Pfam" id="PF01011"/>
    </source>
</evidence>
<keyword evidence="3" id="KW-0560">Oxidoreductase</keyword>
<feature type="domain" description="Pyrrolo-quinoline quinone repeat" evidence="4">
    <location>
        <begin position="1"/>
        <end position="249"/>
    </location>
</feature>
<protein>
    <recommendedName>
        <fullName evidence="4">Pyrrolo-quinoline quinone repeat domain-containing protein</fullName>
    </recommendedName>
</protein>